<evidence type="ECO:0000313" key="2">
    <source>
        <dbReference type="EMBL" id="QEF97018.1"/>
    </source>
</evidence>
<dbReference type="Pfam" id="PF07728">
    <property type="entry name" value="AAA_5"/>
    <property type="match status" value="1"/>
</dbReference>
<evidence type="ECO:0000259" key="1">
    <source>
        <dbReference type="SMART" id="SM00382"/>
    </source>
</evidence>
<dbReference type="InterPro" id="IPR003593">
    <property type="entry name" value="AAA+_ATPase"/>
</dbReference>
<dbReference type="InterPro" id="IPR027417">
    <property type="entry name" value="P-loop_NTPase"/>
</dbReference>
<proteinExistence type="predicted"/>
<dbReference type="PANTHER" id="PTHR42759">
    <property type="entry name" value="MOXR FAMILY PROTEIN"/>
    <property type="match status" value="1"/>
</dbReference>
<keyword evidence="3" id="KW-1185">Reference proteome</keyword>
<dbReference type="InterPro" id="IPR050764">
    <property type="entry name" value="CbbQ/NirQ/NorQ/GpvN"/>
</dbReference>
<dbReference type="InterPro" id="IPR011704">
    <property type="entry name" value="ATPase_dyneun-rel_AAA"/>
</dbReference>
<organism evidence="2 3">
    <name type="scientific">Stieleria maiorica</name>
    <dbReference type="NCBI Taxonomy" id="2795974"/>
    <lineage>
        <taxon>Bacteria</taxon>
        <taxon>Pseudomonadati</taxon>
        <taxon>Planctomycetota</taxon>
        <taxon>Planctomycetia</taxon>
        <taxon>Pirellulales</taxon>
        <taxon>Pirellulaceae</taxon>
        <taxon>Stieleria</taxon>
    </lineage>
</organism>
<accession>A0A5B9M746</accession>
<reference evidence="2 3" key="1">
    <citation type="submission" date="2019-02" db="EMBL/GenBank/DDBJ databases">
        <title>Planctomycetal bacteria perform biofilm scaping via a novel small molecule.</title>
        <authorList>
            <person name="Jeske O."/>
            <person name="Boedeker C."/>
            <person name="Wiegand S."/>
            <person name="Breitling P."/>
            <person name="Kallscheuer N."/>
            <person name="Jogler M."/>
            <person name="Rohde M."/>
            <person name="Petersen J."/>
            <person name="Medema M.H."/>
            <person name="Surup F."/>
            <person name="Jogler C."/>
        </authorList>
    </citation>
    <scope>NUCLEOTIDE SEQUENCE [LARGE SCALE GENOMIC DNA]</scope>
    <source>
        <strain evidence="2 3">Mal15</strain>
    </source>
</reference>
<dbReference type="GO" id="GO:0016887">
    <property type="term" value="F:ATP hydrolysis activity"/>
    <property type="evidence" value="ECO:0007669"/>
    <property type="project" value="InterPro"/>
</dbReference>
<name>A0A5B9M746_9BACT</name>
<sequence>MEKWNIDDLSVGMLVEATFWANPVQTSDFRFRATHLDGRRAPKVVLCDDMRIVPGTPCRVRIKAIKKPAREDRGSIEVEFDRLMEFRLDGVYLDPVVSKKLQVLLESGLNILLDGPQGCGKTVTARSIAQTLGMEFVFFNCGAVIDASDFLATIQVRASESGSPVTDFTKTEVLEALEDALESPEKRYLIFLDELNRCPESARNALMPALDSSRRLFHPIENRFIRIGDNVQFVAAVNRGGEFSATFGIDAAQLDRFAPVQMDYLPADEEVKLLKSRHPELSEAILKRIVSLAAKVRQAAEISGGLSVRATDEVCVYLKHPLFAEQPHKDLPEILKSSFCGRFAGRWDDVTTDAGAVWALIQRGATKEA</sequence>
<dbReference type="SMART" id="SM00382">
    <property type="entry name" value="AAA"/>
    <property type="match status" value="1"/>
</dbReference>
<dbReference type="Proteomes" id="UP000321353">
    <property type="component" value="Chromosome"/>
</dbReference>
<dbReference type="GO" id="GO:0005524">
    <property type="term" value="F:ATP binding"/>
    <property type="evidence" value="ECO:0007669"/>
    <property type="project" value="InterPro"/>
</dbReference>
<dbReference type="KEGG" id="smam:Mal15_10480"/>
<dbReference type="AlphaFoldDB" id="A0A5B9M746"/>
<dbReference type="PANTHER" id="PTHR42759:SF1">
    <property type="entry name" value="MAGNESIUM-CHELATASE SUBUNIT CHLD"/>
    <property type="match status" value="1"/>
</dbReference>
<evidence type="ECO:0000313" key="3">
    <source>
        <dbReference type="Proteomes" id="UP000321353"/>
    </source>
</evidence>
<protein>
    <submittedName>
        <fullName evidence="2">Chaperone BssE</fullName>
    </submittedName>
</protein>
<dbReference type="SUPFAM" id="SSF52540">
    <property type="entry name" value="P-loop containing nucleoside triphosphate hydrolases"/>
    <property type="match status" value="1"/>
</dbReference>
<dbReference type="Gene3D" id="3.40.50.300">
    <property type="entry name" value="P-loop containing nucleotide triphosphate hydrolases"/>
    <property type="match status" value="1"/>
</dbReference>
<gene>
    <name evidence="2" type="primary">bssE_1</name>
    <name evidence="2" type="ORF">Mal15_10480</name>
</gene>
<dbReference type="RefSeq" id="WP_233903522.1">
    <property type="nucleotide sequence ID" value="NZ_CP036264.1"/>
</dbReference>
<feature type="domain" description="AAA+ ATPase" evidence="1">
    <location>
        <begin position="107"/>
        <end position="268"/>
    </location>
</feature>
<dbReference type="CDD" id="cd00009">
    <property type="entry name" value="AAA"/>
    <property type="match status" value="1"/>
</dbReference>
<dbReference type="EMBL" id="CP036264">
    <property type="protein sequence ID" value="QEF97018.1"/>
    <property type="molecule type" value="Genomic_DNA"/>
</dbReference>